<dbReference type="PANTHER" id="PTHR31672">
    <property type="entry name" value="BNACNNG10540D PROTEIN"/>
    <property type="match status" value="1"/>
</dbReference>
<accession>A0AAV6W577</accession>
<dbReference type="SMART" id="SM00256">
    <property type="entry name" value="FBOX"/>
    <property type="match status" value="1"/>
</dbReference>
<dbReference type="SUPFAM" id="SSF81383">
    <property type="entry name" value="F-box domain"/>
    <property type="match status" value="1"/>
</dbReference>
<dbReference type="Pfam" id="PF00646">
    <property type="entry name" value="F-box"/>
    <property type="match status" value="1"/>
</dbReference>
<dbReference type="EMBL" id="WHWC01000018">
    <property type="protein sequence ID" value="KAG8365238.1"/>
    <property type="molecule type" value="Genomic_DNA"/>
</dbReference>
<protein>
    <recommendedName>
        <fullName evidence="1">F-box domain-containing protein</fullName>
    </recommendedName>
</protein>
<dbReference type="PROSITE" id="PS50181">
    <property type="entry name" value="FBOX"/>
    <property type="match status" value="1"/>
</dbReference>
<proteinExistence type="predicted"/>
<organism evidence="2 3">
    <name type="scientific">Buddleja alternifolia</name>
    <dbReference type="NCBI Taxonomy" id="168488"/>
    <lineage>
        <taxon>Eukaryota</taxon>
        <taxon>Viridiplantae</taxon>
        <taxon>Streptophyta</taxon>
        <taxon>Embryophyta</taxon>
        <taxon>Tracheophyta</taxon>
        <taxon>Spermatophyta</taxon>
        <taxon>Magnoliopsida</taxon>
        <taxon>eudicotyledons</taxon>
        <taxon>Gunneridae</taxon>
        <taxon>Pentapetalae</taxon>
        <taxon>asterids</taxon>
        <taxon>lamiids</taxon>
        <taxon>Lamiales</taxon>
        <taxon>Scrophulariaceae</taxon>
        <taxon>Buddlejeae</taxon>
        <taxon>Buddleja</taxon>
    </lineage>
</organism>
<dbReference type="InterPro" id="IPR001810">
    <property type="entry name" value="F-box_dom"/>
</dbReference>
<dbReference type="InterPro" id="IPR006527">
    <property type="entry name" value="F-box-assoc_dom_typ1"/>
</dbReference>
<dbReference type="AlphaFoldDB" id="A0AAV6W577"/>
<name>A0AAV6W577_9LAMI</name>
<keyword evidence="3" id="KW-1185">Reference proteome</keyword>
<dbReference type="NCBIfam" id="TIGR01640">
    <property type="entry name" value="F_box_assoc_1"/>
    <property type="match status" value="1"/>
</dbReference>
<sequence length="391" mass="43894">MVESLMELPPNNIEQILSKLPIKSIVAFRCACKTLLNLTSSSNPHFTALHSSNASQNLIIQFGRYCPYTLSNSVHLLDAQLDLNPGSSVEKLPPSPLFELPDWAEKLGNFALVNACNGLLFFAVKFVLAQQCSLVCNPITKEHVRVPEVIYQKTTTSGLWLGFSPNSRVYKVLRIYTYNHSPGPGVIAAHIHDVGSSSWRDVVSTPLDNIDWNNSYAFINGIGYWICQYDPDFNRPPANFIVFFDFESEIFGKIDAPPGFDECRLENRYFMNIGIVGDLLCLIDSTETLEIWVLNKCGEWLKQFSSVEALKKPLFQFFGAVKNPRIGTMLRPLQLLSSGEILMDLNSRNLVCCDMKKENSFRLINLHMDSSSTLVTFVPSFVSLKDALMGN</sequence>
<dbReference type="PANTHER" id="PTHR31672:SF13">
    <property type="entry name" value="F-BOX PROTEIN CPR30-LIKE"/>
    <property type="match status" value="1"/>
</dbReference>
<dbReference type="InterPro" id="IPR017451">
    <property type="entry name" value="F-box-assoc_interact_dom"/>
</dbReference>
<feature type="domain" description="F-box" evidence="1">
    <location>
        <begin position="2"/>
        <end position="49"/>
    </location>
</feature>
<comment type="caution">
    <text evidence="2">The sequence shown here is derived from an EMBL/GenBank/DDBJ whole genome shotgun (WGS) entry which is preliminary data.</text>
</comment>
<dbReference type="Pfam" id="PF07734">
    <property type="entry name" value="FBA_1"/>
    <property type="match status" value="1"/>
</dbReference>
<evidence type="ECO:0000259" key="1">
    <source>
        <dbReference type="PROSITE" id="PS50181"/>
    </source>
</evidence>
<dbReference type="InterPro" id="IPR050796">
    <property type="entry name" value="SCF_F-box_component"/>
</dbReference>
<evidence type="ECO:0000313" key="2">
    <source>
        <dbReference type="EMBL" id="KAG8365238.1"/>
    </source>
</evidence>
<dbReference type="InterPro" id="IPR036047">
    <property type="entry name" value="F-box-like_dom_sf"/>
</dbReference>
<evidence type="ECO:0000313" key="3">
    <source>
        <dbReference type="Proteomes" id="UP000826271"/>
    </source>
</evidence>
<reference evidence="2" key="1">
    <citation type="submission" date="2019-10" db="EMBL/GenBank/DDBJ databases">
        <authorList>
            <person name="Zhang R."/>
            <person name="Pan Y."/>
            <person name="Wang J."/>
            <person name="Ma R."/>
            <person name="Yu S."/>
        </authorList>
    </citation>
    <scope>NUCLEOTIDE SEQUENCE</scope>
    <source>
        <strain evidence="2">LA-IB0</strain>
        <tissue evidence="2">Leaf</tissue>
    </source>
</reference>
<dbReference type="Proteomes" id="UP000826271">
    <property type="component" value="Unassembled WGS sequence"/>
</dbReference>
<gene>
    <name evidence="2" type="ORF">BUALT_Bualt18G0083500</name>
</gene>